<accession>A0ABT5DCZ2</accession>
<evidence type="ECO:0000256" key="1">
    <source>
        <dbReference type="SAM" id="SignalP"/>
    </source>
</evidence>
<sequence length="130" mass="14422">MIPLRSFVLAATLALAPASVLLMPRGASAQEATAQTDTPAVREIEVVVDRGYKPVRIEVDEGERVRLKFVRREYTPCTREVLLPSLNIRQELPPNKPVVVELPPLKAGDVEFQCGMKMFRGTLVVTPRKA</sequence>
<keyword evidence="4" id="KW-1185">Reference proteome</keyword>
<comment type="caution">
    <text evidence="3">The sequence shown here is derived from an EMBL/GenBank/DDBJ whole genome shotgun (WGS) entry which is preliminary data.</text>
</comment>
<proteinExistence type="predicted"/>
<gene>
    <name evidence="3" type="ORF">POL68_17150</name>
</gene>
<dbReference type="SUPFAM" id="SSF49503">
    <property type="entry name" value="Cupredoxins"/>
    <property type="match status" value="1"/>
</dbReference>
<evidence type="ECO:0000313" key="4">
    <source>
        <dbReference type="Proteomes" id="UP001221838"/>
    </source>
</evidence>
<name>A0ABT5DCZ2_9BACT</name>
<keyword evidence="1" id="KW-0732">Signal</keyword>
<dbReference type="InterPro" id="IPR028096">
    <property type="entry name" value="EfeO_Cupredoxin"/>
</dbReference>
<dbReference type="RefSeq" id="WP_272139432.1">
    <property type="nucleotide sequence ID" value="NZ_JAQNDM010000002.1"/>
</dbReference>
<evidence type="ECO:0000259" key="2">
    <source>
        <dbReference type="Pfam" id="PF13473"/>
    </source>
</evidence>
<dbReference type="InterPro" id="IPR008972">
    <property type="entry name" value="Cupredoxin"/>
</dbReference>
<organism evidence="3 4">
    <name type="scientific">Stigmatella ashevillensis</name>
    <dbReference type="NCBI Taxonomy" id="2995309"/>
    <lineage>
        <taxon>Bacteria</taxon>
        <taxon>Pseudomonadati</taxon>
        <taxon>Myxococcota</taxon>
        <taxon>Myxococcia</taxon>
        <taxon>Myxococcales</taxon>
        <taxon>Cystobacterineae</taxon>
        <taxon>Archangiaceae</taxon>
        <taxon>Stigmatella</taxon>
    </lineage>
</organism>
<dbReference type="Proteomes" id="UP001221838">
    <property type="component" value="Unassembled WGS sequence"/>
</dbReference>
<dbReference type="Pfam" id="PF13473">
    <property type="entry name" value="Cupredoxin_1"/>
    <property type="match status" value="1"/>
</dbReference>
<evidence type="ECO:0000313" key="3">
    <source>
        <dbReference type="EMBL" id="MDC0710207.1"/>
    </source>
</evidence>
<dbReference type="Gene3D" id="2.60.40.420">
    <property type="entry name" value="Cupredoxins - blue copper proteins"/>
    <property type="match status" value="1"/>
</dbReference>
<protein>
    <submittedName>
        <fullName evidence="3">Cupredoxin domain-containing protein</fullName>
    </submittedName>
</protein>
<feature type="domain" description="EfeO-type cupredoxin-like" evidence="2">
    <location>
        <begin position="37"/>
        <end position="125"/>
    </location>
</feature>
<feature type="signal peptide" evidence="1">
    <location>
        <begin position="1"/>
        <end position="29"/>
    </location>
</feature>
<feature type="chain" id="PRO_5045447538" evidence="1">
    <location>
        <begin position="30"/>
        <end position="130"/>
    </location>
</feature>
<reference evidence="3 4" key="1">
    <citation type="submission" date="2022-11" db="EMBL/GenBank/DDBJ databases">
        <title>Minimal conservation of predation-associated metabolite biosynthetic gene clusters underscores biosynthetic potential of Myxococcota including descriptions for ten novel species: Archangium lansinium sp. nov., Myxococcus landrumus sp. nov., Nannocystis bai.</title>
        <authorList>
            <person name="Ahearne A."/>
            <person name="Stevens C."/>
            <person name="Dowd S."/>
        </authorList>
    </citation>
    <scope>NUCLEOTIDE SEQUENCE [LARGE SCALE GENOMIC DNA]</scope>
    <source>
        <strain evidence="3 4">NCWAL01</strain>
    </source>
</reference>
<dbReference type="EMBL" id="JAQNDM010000002">
    <property type="protein sequence ID" value="MDC0710207.1"/>
    <property type="molecule type" value="Genomic_DNA"/>
</dbReference>